<organism evidence="1 2">
    <name type="scientific">Araneus ventricosus</name>
    <name type="common">Orbweaver spider</name>
    <name type="synonym">Epeira ventricosa</name>
    <dbReference type="NCBI Taxonomy" id="182803"/>
    <lineage>
        <taxon>Eukaryota</taxon>
        <taxon>Metazoa</taxon>
        <taxon>Ecdysozoa</taxon>
        <taxon>Arthropoda</taxon>
        <taxon>Chelicerata</taxon>
        <taxon>Arachnida</taxon>
        <taxon>Araneae</taxon>
        <taxon>Araneomorphae</taxon>
        <taxon>Entelegynae</taxon>
        <taxon>Araneoidea</taxon>
        <taxon>Araneidae</taxon>
        <taxon>Araneus</taxon>
    </lineage>
</organism>
<dbReference type="EMBL" id="BGPR01000184">
    <property type="protein sequence ID" value="GBM02861.1"/>
    <property type="molecule type" value="Genomic_DNA"/>
</dbReference>
<dbReference type="AlphaFoldDB" id="A0A4Y2CEL5"/>
<keyword evidence="2" id="KW-1185">Reference proteome</keyword>
<protein>
    <submittedName>
        <fullName evidence="1">Uncharacterized protein</fullName>
    </submittedName>
</protein>
<accession>A0A4Y2CEL5</accession>
<evidence type="ECO:0000313" key="2">
    <source>
        <dbReference type="Proteomes" id="UP000499080"/>
    </source>
</evidence>
<name>A0A4Y2CEL5_ARAVE</name>
<evidence type="ECO:0000313" key="1">
    <source>
        <dbReference type="EMBL" id="GBM02861.1"/>
    </source>
</evidence>
<sequence length="117" mass="12947">METGIEFEAQNVHSQSGEDYWRRCVEPFHGITLGGGEDWERQKKISFALSILFSNKGKGIQLKELNRLAIISFLASAGARPISVTAGEVGGTLPYIKTECFDLGWDHHLTVPSPNDK</sequence>
<comment type="caution">
    <text evidence="1">The sequence shown here is derived from an EMBL/GenBank/DDBJ whole genome shotgun (WGS) entry which is preliminary data.</text>
</comment>
<reference evidence="1 2" key="1">
    <citation type="journal article" date="2019" name="Sci. Rep.">
        <title>Orb-weaving spider Araneus ventricosus genome elucidates the spidroin gene catalogue.</title>
        <authorList>
            <person name="Kono N."/>
            <person name="Nakamura H."/>
            <person name="Ohtoshi R."/>
            <person name="Moran D.A.P."/>
            <person name="Shinohara A."/>
            <person name="Yoshida Y."/>
            <person name="Fujiwara M."/>
            <person name="Mori M."/>
            <person name="Tomita M."/>
            <person name="Arakawa K."/>
        </authorList>
    </citation>
    <scope>NUCLEOTIDE SEQUENCE [LARGE SCALE GENOMIC DNA]</scope>
</reference>
<gene>
    <name evidence="1" type="ORF">AVEN_52038_1</name>
</gene>
<dbReference type="Proteomes" id="UP000499080">
    <property type="component" value="Unassembled WGS sequence"/>
</dbReference>
<proteinExistence type="predicted"/>